<evidence type="ECO:0000313" key="8">
    <source>
        <dbReference type="EMBL" id="WOH09332.1"/>
    </source>
</evidence>
<dbReference type="InterPro" id="IPR006564">
    <property type="entry name" value="Znf_PMZ"/>
</dbReference>
<protein>
    <recommendedName>
        <fullName evidence="10">SWIM-type domain-containing protein</fullName>
    </recommendedName>
</protein>
<evidence type="ECO:0000256" key="3">
    <source>
        <dbReference type="ARBA" id="ARBA00022833"/>
    </source>
</evidence>
<feature type="region of interest" description="Disordered" evidence="5">
    <location>
        <begin position="145"/>
        <end position="178"/>
    </location>
</feature>
<reference evidence="8" key="2">
    <citation type="submission" date="2022-03" db="EMBL/GenBank/DDBJ databases">
        <title>Draft title - Genomic analysis of global carrot germplasm unveils the trajectory of domestication and the origin of high carotenoid orange carrot.</title>
        <authorList>
            <person name="Iorizzo M."/>
            <person name="Ellison S."/>
            <person name="Senalik D."/>
            <person name="Macko-Podgorni A."/>
            <person name="Grzebelus D."/>
            <person name="Bostan H."/>
            <person name="Rolling W."/>
            <person name="Curaba J."/>
            <person name="Simon P."/>
        </authorList>
    </citation>
    <scope>NUCLEOTIDE SEQUENCE</scope>
    <source>
        <tissue evidence="8">Leaf</tissue>
    </source>
</reference>
<dbReference type="PANTHER" id="PTHR31973">
    <property type="entry name" value="POLYPROTEIN, PUTATIVE-RELATED"/>
    <property type="match status" value="1"/>
</dbReference>
<dbReference type="InterPro" id="IPR036875">
    <property type="entry name" value="Znf_CCHC_sf"/>
</dbReference>
<proteinExistence type="predicted"/>
<dbReference type="SUPFAM" id="SSF57756">
    <property type="entry name" value="Retrovirus zinc finger-like domains"/>
    <property type="match status" value="1"/>
</dbReference>
<evidence type="ECO:0000256" key="1">
    <source>
        <dbReference type="ARBA" id="ARBA00022723"/>
    </source>
</evidence>
<feature type="compositionally biased region" description="Polar residues" evidence="5">
    <location>
        <begin position="254"/>
        <end position="263"/>
    </location>
</feature>
<feature type="compositionally biased region" description="Basic and acidic residues" evidence="5">
    <location>
        <begin position="215"/>
        <end position="228"/>
    </location>
</feature>
<name>A0AAF0XLP6_DAUCS</name>
<keyword evidence="1" id="KW-0479">Metal-binding</keyword>
<dbReference type="GO" id="GO:0008270">
    <property type="term" value="F:zinc ion binding"/>
    <property type="evidence" value="ECO:0007669"/>
    <property type="project" value="UniProtKB-KW"/>
</dbReference>
<feature type="compositionally biased region" description="Basic residues" evidence="5">
    <location>
        <begin position="290"/>
        <end position="300"/>
    </location>
</feature>
<accession>A0AAF0XLP6</accession>
<sequence length="307" mass="35513">MKEIQKQSKPAYEQLLKLDPKVWTKSHFGTSSKADNVENNMSESFNAWIIIERYFFLYFSSLVRQGTSTVTVDLVNRTCDCRVFQLTGIPCPHAVSAIHSSRQQPTAFVSNYYTREKYLQSYSYPLEALKGEEFWEFESNQPLLPPDIPKKLRGRPKKLRRREDWEGGNKTRSSQVTASQVGFEVQRFDGRRVMHCSLCGEAGHRKNKCPNPKGPAKETNDDRGKAVQKEGQQGEESNNKPKRAYKPKRKANVSWRSNKTAQMEATEEDIVYRAEHSDADDEQEGNYIQRRQKLTVRRRLPVSLQED</sequence>
<dbReference type="Pfam" id="PF04434">
    <property type="entry name" value="SWIM"/>
    <property type="match status" value="1"/>
</dbReference>
<dbReference type="SMART" id="SM00575">
    <property type="entry name" value="ZnF_PMZ"/>
    <property type="match status" value="1"/>
</dbReference>
<gene>
    <name evidence="8" type="ORF">DCAR_0728789</name>
</gene>
<evidence type="ECO:0000313" key="9">
    <source>
        <dbReference type="Proteomes" id="UP000077755"/>
    </source>
</evidence>
<evidence type="ECO:0008006" key="10">
    <source>
        <dbReference type="Google" id="ProtNLM"/>
    </source>
</evidence>
<dbReference type="InterPro" id="IPR001878">
    <property type="entry name" value="Znf_CCHC"/>
</dbReference>
<dbReference type="InterPro" id="IPR007527">
    <property type="entry name" value="Znf_SWIM"/>
</dbReference>
<dbReference type="Proteomes" id="UP000077755">
    <property type="component" value="Chromosome 7"/>
</dbReference>
<evidence type="ECO:0000256" key="4">
    <source>
        <dbReference type="PROSITE-ProRule" id="PRU00047"/>
    </source>
</evidence>
<dbReference type="PROSITE" id="PS50158">
    <property type="entry name" value="ZF_CCHC"/>
    <property type="match status" value="1"/>
</dbReference>
<feature type="domain" description="CCHC-type" evidence="6">
    <location>
        <begin position="196"/>
        <end position="211"/>
    </location>
</feature>
<evidence type="ECO:0000256" key="5">
    <source>
        <dbReference type="SAM" id="MobiDB-lite"/>
    </source>
</evidence>
<feature type="domain" description="SWIM-type" evidence="7">
    <location>
        <begin position="68"/>
        <end position="102"/>
    </location>
</feature>
<dbReference type="EMBL" id="CP093349">
    <property type="protein sequence ID" value="WOH09332.1"/>
    <property type="molecule type" value="Genomic_DNA"/>
</dbReference>
<dbReference type="AlphaFoldDB" id="A0AAF0XLP6"/>
<organism evidence="8 9">
    <name type="scientific">Daucus carota subsp. sativus</name>
    <name type="common">Carrot</name>
    <dbReference type="NCBI Taxonomy" id="79200"/>
    <lineage>
        <taxon>Eukaryota</taxon>
        <taxon>Viridiplantae</taxon>
        <taxon>Streptophyta</taxon>
        <taxon>Embryophyta</taxon>
        <taxon>Tracheophyta</taxon>
        <taxon>Spermatophyta</taxon>
        <taxon>Magnoliopsida</taxon>
        <taxon>eudicotyledons</taxon>
        <taxon>Gunneridae</taxon>
        <taxon>Pentapetalae</taxon>
        <taxon>asterids</taxon>
        <taxon>campanulids</taxon>
        <taxon>Apiales</taxon>
        <taxon>Apiaceae</taxon>
        <taxon>Apioideae</taxon>
        <taxon>Scandiceae</taxon>
        <taxon>Daucinae</taxon>
        <taxon>Daucus</taxon>
        <taxon>Daucus sect. Daucus</taxon>
    </lineage>
</organism>
<keyword evidence="2 4" id="KW-0863">Zinc-finger</keyword>
<evidence type="ECO:0000259" key="6">
    <source>
        <dbReference type="PROSITE" id="PS50158"/>
    </source>
</evidence>
<dbReference type="PROSITE" id="PS50966">
    <property type="entry name" value="ZF_SWIM"/>
    <property type="match status" value="1"/>
</dbReference>
<evidence type="ECO:0000259" key="7">
    <source>
        <dbReference type="PROSITE" id="PS50966"/>
    </source>
</evidence>
<dbReference type="PANTHER" id="PTHR31973:SF189">
    <property type="entry name" value="TRANSPOSASE, MUDR, PLANT, MULE TRANSPOSASE DOMAIN PROTEIN-RELATED"/>
    <property type="match status" value="1"/>
</dbReference>
<feature type="region of interest" description="Disordered" evidence="5">
    <location>
        <begin position="202"/>
        <end position="307"/>
    </location>
</feature>
<keyword evidence="3" id="KW-0862">Zinc</keyword>
<keyword evidence="9" id="KW-1185">Reference proteome</keyword>
<reference evidence="8" key="1">
    <citation type="journal article" date="2016" name="Nat. Genet.">
        <title>A high-quality carrot genome assembly provides new insights into carotenoid accumulation and asterid genome evolution.</title>
        <authorList>
            <person name="Iorizzo M."/>
            <person name="Ellison S."/>
            <person name="Senalik D."/>
            <person name="Zeng P."/>
            <person name="Satapoomin P."/>
            <person name="Huang J."/>
            <person name="Bowman M."/>
            <person name="Iovene M."/>
            <person name="Sanseverino W."/>
            <person name="Cavagnaro P."/>
            <person name="Yildiz M."/>
            <person name="Macko-Podgorni A."/>
            <person name="Moranska E."/>
            <person name="Grzebelus E."/>
            <person name="Grzebelus D."/>
            <person name="Ashrafi H."/>
            <person name="Zheng Z."/>
            <person name="Cheng S."/>
            <person name="Spooner D."/>
            <person name="Van Deynze A."/>
            <person name="Simon P."/>
        </authorList>
    </citation>
    <scope>NUCLEOTIDE SEQUENCE</scope>
    <source>
        <tissue evidence="8">Leaf</tissue>
    </source>
</reference>
<feature type="compositionally biased region" description="Basic residues" evidence="5">
    <location>
        <begin position="240"/>
        <end position="251"/>
    </location>
</feature>
<feature type="compositionally biased region" description="Basic residues" evidence="5">
    <location>
        <begin position="151"/>
        <end position="160"/>
    </location>
</feature>
<dbReference type="GO" id="GO:0003676">
    <property type="term" value="F:nucleic acid binding"/>
    <property type="evidence" value="ECO:0007669"/>
    <property type="project" value="InterPro"/>
</dbReference>
<evidence type="ECO:0000256" key="2">
    <source>
        <dbReference type="ARBA" id="ARBA00022771"/>
    </source>
</evidence>